<dbReference type="InterPro" id="IPR007111">
    <property type="entry name" value="NACHT_NTPase"/>
</dbReference>
<dbReference type="AlphaFoldDB" id="A0A8J7I3W8"/>
<feature type="transmembrane region" description="Helical" evidence="1">
    <location>
        <begin position="403"/>
        <end position="424"/>
    </location>
</feature>
<keyword evidence="1" id="KW-0812">Transmembrane</keyword>
<dbReference type="Proteomes" id="UP000662314">
    <property type="component" value="Unassembled WGS sequence"/>
</dbReference>
<protein>
    <submittedName>
        <fullName evidence="3">NACHT domain-containing protein</fullName>
    </submittedName>
</protein>
<comment type="caution">
    <text evidence="3">The sequence shown here is derived from an EMBL/GenBank/DDBJ whole genome shotgun (WGS) entry which is preliminary data.</text>
</comment>
<evidence type="ECO:0000256" key="1">
    <source>
        <dbReference type="SAM" id="Phobius"/>
    </source>
</evidence>
<dbReference type="RefSeq" id="WP_214431853.1">
    <property type="nucleotide sequence ID" value="NZ_CAWPUQ010000119.1"/>
</dbReference>
<feature type="domain" description="NACHT" evidence="2">
    <location>
        <begin position="134"/>
        <end position="282"/>
    </location>
</feature>
<dbReference type="Pfam" id="PF05729">
    <property type="entry name" value="NACHT"/>
    <property type="match status" value="1"/>
</dbReference>
<proteinExistence type="predicted"/>
<evidence type="ECO:0000259" key="2">
    <source>
        <dbReference type="Pfam" id="PF05729"/>
    </source>
</evidence>
<feature type="transmembrane region" description="Helical" evidence="1">
    <location>
        <begin position="612"/>
        <end position="633"/>
    </location>
</feature>
<organism evidence="3 4">
    <name type="scientific">Dendronalium phyllosphericum CENA369</name>
    <dbReference type="NCBI Taxonomy" id="1725256"/>
    <lineage>
        <taxon>Bacteria</taxon>
        <taxon>Bacillati</taxon>
        <taxon>Cyanobacteriota</taxon>
        <taxon>Cyanophyceae</taxon>
        <taxon>Nostocales</taxon>
        <taxon>Nostocaceae</taxon>
        <taxon>Dendronalium</taxon>
        <taxon>Dendronalium phyllosphericum</taxon>
    </lineage>
</organism>
<evidence type="ECO:0000313" key="4">
    <source>
        <dbReference type="Proteomes" id="UP000662314"/>
    </source>
</evidence>
<feature type="transmembrane region" description="Helical" evidence="1">
    <location>
        <begin position="551"/>
        <end position="573"/>
    </location>
</feature>
<accession>A0A8J7I3W8</accession>
<keyword evidence="1" id="KW-0472">Membrane</keyword>
<sequence>MADSQDPKQVNNNDLRNAQFGGGFINAENVNAGRIGGDIWNIFFGQQTTPVGNPARPKNERLLLAAVKEEVTARLKQSLHNAVLINLGKESQPQQVKRPWDADIKIGLKPAEPLLDTTTILEIFDQEEIAGKLLILGNPGAGKTTTTLDLAKALITRAEKKADYPIPVLFNLSNWKNDRQLIHDWLVAELKSKYGVRKDISSKWLDNAKLLPMLDGLDELEPVRQEPCVRKINEFLQSDYRPKYLLVCSRWEEYANYHERLQLNGAICLRLLSYHQIKSYLANLNRTQLWQFLQTDTTLLELVRKPLMLSIIILSYEELATERWINLTSNISPLEYLLNAYIRQMMSRSLVNQMYSKQEASVTKWMQRWLAFLAQYLQSSSKTEFSIDDIQAGCFQTIAQKRIYYFTIKIALWLFSGFIVGLIFGKNFGLVSGFVISLIINLSETIQLADKIKFSFNRLIVGCKLGSFIGAIGGFLYSFLFALYIAIAIDGIKNINILTFLVFWAVLTIFLTIIFSVSSGLIFGIFLSLIKEEFEIKFIPNQGIINSFKNAIIYSMFSGLILGITWSLIYIVFPGNNLIKIDEPDVYVMGTTEALINVAIISGLKFAVSSGLAIWLLCGGFTCLQHFVLRLILHFNGYIPWNYARFLDYCTERMLLQRVGGRYRFIHKLLQDHFAQMEFKRD</sequence>
<dbReference type="SUPFAM" id="SSF52540">
    <property type="entry name" value="P-loop containing nucleoside triphosphate hydrolases"/>
    <property type="match status" value="1"/>
</dbReference>
<reference evidence="3 4" key="1">
    <citation type="journal article" date="2021" name="Int. J. Syst. Evol. Microbiol.">
        <title>Amazonocrinis nigriterrae gen. nov., sp. nov., Atlanticothrix silvestris gen. nov., sp. nov. and Dendronalium phyllosphericum gen. nov., sp. nov., nostocacean cyanobacteria from Brazilian environments.</title>
        <authorList>
            <person name="Alvarenga D.O."/>
            <person name="Andreote A.P.D."/>
            <person name="Branco L.H.Z."/>
            <person name="Delbaje E."/>
            <person name="Cruz R.B."/>
            <person name="Varani A.M."/>
            <person name="Fiore M.F."/>
        </authorList>
    </citation>
    <scope>NUCLEOTIDE SEQUENCE [LARGE SCALE GENOMIC DNA]</scope>
    <source>
        <strain evidence="3 4">CENA369</strain>
    </source>
</reference>
<keyword evidence="4" id="KW-1185">Reference proteome</keyword>
<evidence type="ECO:0000313" key="3">
    <source>
        <dbReference type="EMBL" id="MBH8573035.1"/>
    </source>
</evidence>
<gene>
    <name evidence="3" type="ORF">I8752_08410</name>
</gene>
<keyword evidence="1" id="KW-1133">Transmembrane helix</keyword>
<dbReference type="InterPro" id="IPR027417">
    <property type="entry name" value="P-loop_NTPase"/>
</dbReference>
<dbReference type="EMBL" id="JAECZA010000023">
    <property type="protein sequence ID" value="MBH8573035.1"/>
    <property type="molecule type" value="Genomic_DNA"/>
</dbReference>
<feature type="transmembrane region" description="Helical" evidence="1">
    <location>
        <begin position="501"/>
        <end position="530"/>
    </location>
</feature>
<name>A0A8J7I3W8_9NOST</name>
<feature type="transmembrane region" description="Helical" evidence="1">
    <location>
        <begin position="461"/>
        <end position="489"/>
    </location>
</feature>
<dbReference type="Gene3D" id="3.40.50.300">
    <property type="entry name" value="P-loop containing nucleotide triphosphate hydrolases"/>
    <property type="match status" value="1"/>
</dbReference>